<feature type="chain" id="PRO_5046576809" evidence="1">
    <location>
        <begin position="33"/>
        <end position="357"/>
    </location>
</feature>
<evidence type="ECO:0000313" key="2">
    <source>
        <dbReference type="EMBL" id="GAA2128270.1"/>
    </source>
</evidence>
<accession>A0ABN2YJS2</accession>
<protein>
    <submittedName>
        <fullName evidence="2">Uncharacterized protein</fullName>
    </submittedName>
</protein>
<dbReference type="Gene3D" id="2.60.40.10">
    <property type="entry name" value="Immunoglobulins"/>
    <property type="match status" value="1"/>
</dbReference>
<gene>
    <name evidence="2" type="ORF">GCM10009802_35420</name>
</gene>
<sequence>MKRRFRIVPGTVLALVLGLGAALLGTAGPAAAALRGTVTAAPSSGDLTTKPMVDQLTVDGACPAAYADKAHVLVLRPDFTVAGALATQVADGAPYAQAPFTIDMPETARSLGDVLGTDPADGVYQIDIRCLNSGGTYVPGNNFLLPITVTGGTWEAGAPNAVETTLDVSAEPAGQTVVNTPYKLTATVTPADATGVVEFTDLGSYRTTRVEVRNGVAELAATAGSAVREIPYTATFLPADGAEFRSSSTALGYFSVLKPAIQVLSEDGDVIEEGAKLRRGQRVQVTAEGFRPGEAVDVTIPRARGKFADATADDRGVVTGYELTVPKHLWYGRHALTLTGADSGVEVAFAFRVSWWW</sequence>
<organism evidence="2 3">
    <name type="scientific">Streptomyces synnematoformans</name>
    <dbReference type="NCBI Taxonomy" id="415721"/>
    <lineage>
        <taxon>Bacteria</taxon>
        <taxon>Bacillati</taxon>
        <taxon>Actinomycetota</taxon>
        <taxon>Actinomycetes</taxon>
        <taxon>Kitasatosporales</taxon>
        <taxon>Streptomycetaceae</taxon>
        <taxon>Streptomyces</taxon>
    </lineage>
</organism>
<evidence type="ECO:0000313" key="3">
    <source>
        <dbReference type="Proteomes" id="UP001500443"/>
    </source>
</evidence>
<feature type="signal peptide" evidence="1">
    <location>
        <begin position="1"/>
        <end position="32"/>
    </location>
</feature>
<dbReference type="RefSeq" id="WP_344290977.1">
    <property type="nucleotide sequence ID" value="NZ_BAAAPF010000113.1"/>
</dbReference>
<dbReference type="EMBL" id="BAAAPF010000113">
    <property type="protein sequence ID" value="GAA2128270.1"/>
    <property type="molecule type" value="Genomic_DNA"/>
</dbReference>
<name>A0ABN2YJS2_9ACTN</name>
<dbReference type="InterPro" id="IPR013783">
    <property type="entry name" value="Ig-like_fold"/>
</dbReference>
<evidence type="ECO:0000256" key="1">
    <source>
        <dbReference type="SAM" id="SignalP"/>
    </source>
</evidence>
<dbReference type="Proteomes" id="UP001500443">
    <property type="component" value="Unassembled WGS sequence"/>
</dbReference>
<reference evidence="2 3" key="1">
    <citation type="journal article" date="2019" name="Int. J. Syst. Evol. Microbiol.">
        <title>The Global Catalogue of Microorganisms (GCM) 10K type strain sequencing project: providing services to taxonomists for standard genome sequencing and annotation.</title>
        <authorList>
            <consortium name="The Broad Institute Genomics Platform"/>
            <consortium name="The Broad Institute Genome Sequencing Center for Infectious Disease"/>
            <person name="Wu L."/>
            <person name="Ma J."/>
        </authorList>
    </citation>
    <scope>NUCLEOTIDE SEQUENCE [LARGE SCALE GENOMIC DNA]</scope>
    <source>
        <strain evidence="2 3">JCM 15481</strain>
    </source>
</reference>
<keyword evidence="3" id="KW-1185">Reference proteome</keyword>
<keyword evidence="1" id="KW-0732">Signal</keyword>
<proteinExistence type="predicted"/>
<comment type="caution">
    <text evidence="2">The sequence shown here is derived from an EMBL/GenBank/DDBJ whole genome shotgun (WGS) entry which is preliminary data.</text>
</comment>